<evidence type="ECO:0000256" key="5">
    <source>
        <dbReference type="ARBA" id="ARBA00023129"/>
    </source>
</evidence>
<organism evidence="7">
    <name type="scientific">Panicum hallii</name>
    <dbReference type="NCBI Taxonomy" id="206008"/>
    <lineage>
        <taxon>Eukaryota</taxon>
        <taxon>Viridiplantae</taxon>
        <taxon>Streptophyta</taxon>
        <taxon>Embryophyta</taxon>
        <taxon>Tracheophyta</taxon>
        <taxon>Spermatophyta</taxon>
        <taxon>Magnoliopsida</taxon>
        <taxon>Liliopsida</taxon>
        <taxon>Poales</taxon>
        <taxon>Poaceae</taxon>
        <taxon>PACMAD clade</taxon>
        <taxon>Panicoideae</taxon>
        <taxon>Panicodae</taxon>
        <taxon>Paniceae</taxon>
        <taxon>Panicinae</taxon>
        <taxon>Panicum</taxon>
        <taxon>Panicum sect. Panicum</taxon>
    </lineage>
</organism>
<comment type="similarity">
    <text evidence="1">Belongs to the zein family.</text>
</comment>
<evidence type="ECO:0000256" key="3">
    <source>
        <dbReference type="ARBA" id="ARBA00022737"/>
    </source>
</evidence>
<dbReference type="EMBL" id="CM008047">
    <property type="protein sequence ID" value="PAN12130.1"/>
    <property type="molecule type" value="Genomic_DNA"/>
</dbReference>
<evidence type="ECO:0000256" key="6">
    <source>
        <dbReference type="SAM" id="SignalP"/>
    </source>
</evidence>
<dbReference type="Pfam" id="PF01559">
    <property type="entry name" value="Zein"/>
    <property type="match status" value="1"/>
</dbReference>
<proteinExistence type="inferred from homology"/>
<dbReference type="AlphaFoldDB" id="A0A2S3GZ49"/>
<keyword evidence="5" id="KW-0708">Seed storage protein</keyword>
<dbReference type="PANTHER" id="PTHR48214">
    <property type="entry name" value="ZEIN-ALPHA PMS2"/>
    <property type="match status" value="1"/>
</dbReference>
<accession>A0A2S3GZ49</accession>
<evidence type="ECO:0008006" key="8">
    <source>
        <dbReference type="Google" id="ProtNLM"/>
    </source>
</evidence>
<dbReference type="GO" id="GO:0045735">
    <property type="term" value="F:nutrient reservoir activity"/>
    <property type="evidence" value="ECO:0007669"/>
    <property type="project" value="UniProtKB-KW"/>
</dbReference>
<keyword evidence="3" id="KW-0677">Repeat</keyword>
<feature type="chain" id="PRO_5015428855" description="Bifunctional inhibitor/plant lipid transfer protein/seed storage helical domain-containing protein" evidence="6">
    <location>
        <begin position="22"/>
        <end position="215"/>
    </location>
</feature>
<evidence type="ECO:0000256" key="1">
    <source>
        <dbReference type="ARBA" id="ARBA00005777"/>
    </source>
</evidence>
<reference evidence="7" key="1">
    <citation type="submission" date="2018-04" db="EMBL/GenBank/DDBJ databases">
        <title>WGS assembly of Panicum hallii.</title>
        <authorList>
            <person name="Lovell J."/>
            <person name="Jenkins J."/>
            <person name="Lowry D."/>
            <person name="Mamidi S."/>
            <person name="Sreedasyam A."/>
            <person name="Weng X."/>
            <person name="Barry K."/>
            <person name="Bonette J."/>
            <person name="Campitelli B."/>
            <person name="Daum C."/>
            <person name="Gordon S."/>
            <person name="Gould B."/>
            <person name="Lipzen A."/>
            <person name="Macqueen A."/>
            <person name="Palacio-Mejia J."/>
            <person name="Plott C."/>
            <person name="Shakirov E."/>
            <person name="Shu S."/>
            <person name="Yoshinaga Y."/>
            <person name="Zane M."/>
            <person name="Rokhsar D."/>
            <person name="Grimwood J."/>
            <person name="Schmutz J."/>
            <person name="Juenger T."/>
        </authorList>
    </citation>
    <scope>NUCLEOTIDE SEQUENCE [LARGE SCALE GENOMIC DNA]</scope>
    <source>
        <strain evidence="7">FIL2</strain>
    </source>
</reference>
<dbReference type="Gramene" id="PAN12130">
    <property type="protein sequence ID" value="PAN12130"/>
    <property type="gene ID" value="PAHAL_2G245300"/>
</dbReference>
<dbReference type="Proteomes" id="UP000243499">
    <property type="component" value="Chromosome 2"/>
</dbReference>
<evidence type="ECO:0000256" key="4">
    <source>
        <dbReference type="ARBA" id="ARBA00022761"/>
    </source>
</evidence>
<dbReference type="PANTHER" id="PTHR48214:SF1">
    <property type="entry name" value="ZEIN-ALPHA PMS2"/>
    <property type="match status" value="1"/>
</dbReference>
<keyword evidence="4" id="KW-0758">Storage protein</keyword>
<evidence type="ECO:0000313" key="7">
    <source>
        <dbReference type="EMBL" id="PAN12130.1"/>
    </source>
</evidence>
<sequence>MAAKTIVLFALLALSVSTTTAVVFPPYYSPLSAIAAINTPLYFPHPFAVGSANPWARYYAQQEALTASIAASSVGIVQQPWATSHQHYQAHQAVQSIIALQQQQQLLRYVASPATYLQQQFLPFELNQLAVANPATYWQQQQVLRNVFNQFAVANPAAAYAQTQQLPPNVFHQFATVNPVAYLQLQQVVPDVFSQVALANPAAYWQQPFIGGGIY</sequence>
<dbReference type="InterPro" id="IPR051903">
    <property type="entry name" value="Zein-alpha"/>
</dbReference>
<evidence type="ECO:0000256" key="2">
    <source>
        <dbReference type="ARBA" id="ARBA00022729"/>
    </source>
</evidence>
<gene>
    <name evidence="7" type="ORF">PAHAL_2G245300</name>
</gene>
<name>A0A2S3GZ49_9POAL</name>
<protein>
    <recommendedName>
        <fullName evidence="8">Bifunctional inhibitor/plant lipid transfer protein/seed storage helical domain-containing protein</fullName>
    </recommendedName>
</protein>
<keyword evidence="2 6" id="KW-0732">Signal</keyword>
<dbReference type="InterPro" id="IPR002530">
    <property type="entry name" value="Zein"/>
</dbReference>
<feature type="signal peptide" evidence="6">
    <location>
        <begin position="1"/>
        <end position="21"/>
    </location>
</feature>